<feature type="compositionally biased region" description="Polar residues" evidence="7">
    <location>
        <begin position="417"/>
        <end position="426"/>
    </location>
</feature>
<dbReference type="InterPro" id="IPR036390">
    <property type="entry name" value="WH_DNA-bd_sf"/>
</dbReference>
<dbReference type="FunFam" id="1.10.10.580:FF:000002">
    <property type="entry name" value="Sister chromatid cohesion 1 protein 4"/>
    <property type="match status" value="1"/>
</dbReference>
<feature type="compositionally biased region" description="Basic and acidic residues" evidence="7">
    <location>
        <begin position="686"/>
        <end position="699"/>
    </location>
</feature>
<sequence length="1344" mass="146663">MFYSQFILAKKGPLGTIWIAAHLERKLRKNQVADTDIGVSVDSILFPEVPIALRLSSHLLLGVVRIYSRKVNYLFHDCSEALLKVKQAFRSTAVDLPPEESTAPYHSITLPETFDLDDFELPDGDIFQGNYVDHHISTREQITLQDNMDGVVYSTSKFGLDERFGDGDTSQIGLDLDEELFLDKINMPGHTDDLLDPDDMDPQETQPTTPFSKMDIDEHLNESADDKRGDDLEAMQTDADEEHINPNYSHEGTDKPLNNSTHDPKLNENGFPSEQDGADPSEKYAQATSASNLAEEMILSNGHFEESSTVALIKDTSPHNSSELVRQDDNGNLLAESECCESTQVGIDENPANCSCKTDLHIKDTNDAGYCSLLDKSSESSALLMHNDESTRVKQLNQVDSPSVNVLGDTISTGANGSTCSPTSVLAESPKPSSPASECLAPTDGGERFWTPQNGAVADNAPSGSFVSQTDAGTLSTLVTSVDSSGISISAEACGGPPTVAESACLMSNSTNNCLSKETCEPHASVNEDHLQESCSPNLALPSFGESRLGASEHDVDKNEAKACSEPEDREINGSTGLDGMLGPDNHMLTASNSVQKEYDMLPTEEEGSPVEVLGKETQLSSSKMSALLQGEGFDSTRDQGVPSDANSKDNQSDNLNQLSNCDFPAPEVLLSAPVAVSDVPSDFLSSEKEVPPEVEGNRLEILSGKEFPSTESTPLLQNDSSAKLSGVSRSKRTLESVPDDDDLLSSILVGRRSASLKMRSTPLLPEIPSSKRPRLNPRATPKRKVLLDDTMVLHGDTIRQQLTSTEDIRRTRRKAPCTRPEIWMIQQHFLEDEVFHEPVFTGVTAELISLHNGKYDLTNVRVCDIAVGNALSEVQNNAGFSVDHCGVTGIDNEPPIASGNHGKTLETAETQMVAEDHSSQSLPIFHEGYDAHEKMYPHDETHDLQRVGQSVETEKQDKEEAQMEEHGTVIGDELPILTDPAPDDRFNASSSSLLELPFVGKSVGTETPLNSLNDATKDHVMDRTIDGGDACEMEEMNGENIALINGPNDESVNRETGIVSSDHMVSQNLSQDFQYDLGDATNCLGTANAVDSGSVENSVDMTDLPAQDQVKMITMDMCLGDGGPMIRPCVTDEITHEKIRSELGNVVEDEVLNSTIGDGFGHDNPQLIPNEELQRESSFPSGHDVSTENIPPQLDEVYDDLRTMEEDNAATNNASVRVSDDFGSTMDGNDTGFLNFDDDDDAHDEEDNSMPTEESHLLDNSGWSSRTRAVAKFLQTLFEKESGSGRKLLPMDNLLSGKTRKEASRMFFETLVLKTRDYIHVEQEIPFDNINIKPNVKLMKSDF</sequence>
<evidence type="ECO:0000256" key="6">
    <source>
        <dbReference type="ARBA" id="ARBA00064543"/>
    </source>
</evidence>
<feature type="region of interest" description="Disordered" evidence="7">
    <location>
        <begin position="1237"/>
        <end position="1262"/>
    </location>
</feature>
<feature type="compositionally biased region" description="Low complexity" evidence="7">
    <location>
        <begin position="427"/>
        <end position="438"/>
    </location>
</feature>
<feature type="region of interest" description="Disordered" evidence="7">
    <location>
        <begin position="417"/>
        <end position="445"/>
    </location>
</feature>
<keyword evidence="11" id="KW-1185">Reference proteome</keyword>
<dbReference type="GO" id="GO:0008278">
    <property type="term" value="C:cohesin complex"/>
    <property type="evidence" value="ECO:0007669"/>
    <property type="project" value="InterPro"/>
</dbReference>
<dbReference type="GO" id="GO:0007062">
    <property type="term" value="P:sister chromatid cohesion"/>
    <property type="evidence" value="ECO:0007669"/>
    <property type="project" value="InterPro"/>
</dbReference>
<dbReference type="InterPro" id="IPR006910">
    <property type="entry name" value="Rad21_Rec8_N"/>
</dbReference>
<gene>
    <name evidence="10" type="ORF">Scep_011074</name>
</gene>
<comment type="caution">
    <text evidence="10">The sequence shown here is derived from an EMBL/GenBank/DDBJ whole genome shotgun (WGS) entry which is preliminary data.</text>
</comment>
<dbReference type="Proteomes" id="UP001419268">
    <property type="component" value="Unassembled WGS sequence"/>
</dbReference>
<reference evidence="10 11" key="1">
    <citation type="submission" date="2024-01" db="EMBL/GenBank/DDBJ databases">
        <title>Genome assemblies of Stephania.</title>
        <authorList>
            <person name="Yang L."/>
        </authorList>
    </citation>
    <scope>NUCLEOTIDE SEQUENCE [LARGE SCALE GENOMIC DNA]</scope>
    <source>
        <strain evidence="10">JXDWG</strain>
        <tissue evidence="10">Leaf</tissue>
    </source>
</reference>
<keyword evidence="3" id="KW-0498">Mitosis</keyword>
<evidence type="ECO:0000256" key="4">
    <source>
        <dbReference type="ARBA" id="ARBA00022829"/>
    </source>
</evidence>
<dbReference type="Pfam" id="PF04825">
    <property type="entry name" value="Rad21_Rec8_N"/>
    <property type="match status" value="1"/>
</dbReference>
<keyword evidence="5" id="KW-0539">Nucleus</keyword>
<feature type="region of interest" description="Disordered" evidence="7">
    <location>
        <begin position="684"/>
        <end position="734"/>
    </location>
</feature>
<comment type="subcellular location">
    <subcellularLocation>
        <location evidence="1">Nucleus</location>
    </subcellularLocation>
</comment>
<feature type="compositionally biased region" description="Polar residues" evidence="7">
    <location>
        <begin position="710"/>
        <end position="724"/>
    </location>
</feature>
<proteinExistence type="inferred from homology"/>
<evidence type="ECO:0000313" key="10">
    <source>
        <dbReference type="EMBL" id="KAK9141393.1"/>
    </source>
</evidence>
<keyword evidence="4" id="KW-0159">Chromosome partition</keyword>
<dbReference type="SUPFAM" id="SSF46785">
    <property type="entry name" value="Winged helix' DNA-binding domain"/>
    <property type="match status" value="1"/>
</dbReference>
<feature type="domain" description="Rad21/Rec8-like protein C-terminal eukaryotic" evidence="8">
    <location>
        <begin position="1293"/>
        <end position="1338"/>
    </location>
</feature>
<dbReference type="InterPro" id="IPR023093">
    <property type="entry name" value="ScpA-like_C"/>
</dbReference>
<dbReference type="GO" id="GO:0007059">
    <property type="term" value="P:chromosome segregation"/>
    <property type="evidence" value="ECO:0007669"/>
    <property type="project" value="UniProtKB-KW"/>
</dbReference>
<evidence type="ECO:0000256" key="7">
    <source>
        <dbReference type="SAM" id="MobiDB-lite"/>
    </source>
</evidence>
<keyword evidence="3" id="KW-0131">Cell cycle</keyword>
<feature type="compositionally biased region" description="Basic and acidic residues" evidence="7">
    <location>
        <begin position="559"/>
        <end position="572"/>
    </location>
</feature>
<dbReference type="Gene3D" id="1.10.10.580">
    <property type="entry name" value="Structural maintenance of chromosome 1. Chain E"/>
    <property type="match status" value="1"/>
</dbReference>
<feature type="domain" description="Rad21/Rec8-like protein N-terminal" evidence="9">
    <location>
        <begin position="1"/>
        <end position="101"/>
    </location>
</feature>
<dbReference type="CDD" id="cd21793">
    <property type="entry name" value="Rad21_Rec8_M_AtSYN1-like"/>
    <property type="match status" value="1"/>
</dbReference>
<feature type="region of interest" description="Disordered" evidence="7">
    <location>
        <begin position="603"/>
        <end position="661"/>
    </location>
</feature>
<keyword evidence="3" id="KW-0132">Cell division</keyword>
<evidence type="ECO:0008006" key="12">
    <source>
        <dbReference type="Google" id="ProtNLM"/>
    </source>
</evidence>
<organism evidence="10 11">
    <name type="scientific">Stephania cephalantha</name>
    <dbReference type="NCBI Taxonomy" id="152367"/>
    <lineage>
        <taxon>Eukaryota</taxon>
        <taxon>Viridiplantae</taxon>
        <taxon>Streptophyta</taxon>
        <taxon>Embryophyta</taxon>
        <taxon>Tracheophyta</taxon>
        <taxon>Spermatophyta</taxon>
        <taxon>Magnoliopsida</taxon>
        <taxon>Ranunculales</taxon>
        <taxon>Menispermaceae</taxon>
        <taxon>Menispermoideae</taxon>
        <taxon>Cissampelideae</taxon>
        <taxon>Stephania</taxon>
    </lineage>
</organism>
<dbReference type="InterPro" id="IPR006909">
    <property type="entry name" value="Rad21/Rec8_C_eu"/>
</dbReference>
<dbReference type="GO" id="GO:0003682">
    <property type="term" value="F:chromatin binding"/>
    <property type="evidence" value="ECO:0007669"/>
    <property type="project" value="TreeGrafter"/>
</dbReference>
<feature type="region of interest" description="Disordered" evidence="7">
    <location>
        <begin position="187"/>
        <end position="217"/>
    </location>
</feature>
<evidence type="ECO:0000256" key="5">
    <source>
        <dbReference type="ARBA" id="ARBA00023242"/>
    </source>
</evidence>
<comment type="subunit">
    <text evidence="6">Component of the cohesin complex.</text>
</comment>
<name>A0AAP0JXM9_9MAGN</name>
<accession>A0AAP0JXM9</accession>
<evidence type="ECO:0000256" key="2">
    <source>
        <dbReference type="ARBA" id="ARBA00009870"/>
    </source>
</evidence>
<dbReference type="PANTHER" id="PTHR12585">
    <property type="entry name" value="SCC1 / RAD21 FAMILY MEMBER"/>
    <property type="match status" value="1"/>
</dbReference>
<protein>
    <recommendedName>
        <fullName evidence="12">Sister chromatid cohesion 1 protein 4</fullName>
    </recommendedName>
</protein>
<comment type="similarity">
    <text evidence="2">Belongs to the rad21 family.</text>
</comment>
<feature type="compositionally biased region" description="Polar residues" evidence="7">
    <location>
        <begin position="246"/>
        <end position="261"/>
    </location>
</feature>
<evidence type="ECO:0000256" key="3">
    <source>
        <dbReference type="ARBA" id="ARBA00022776"/>
    </source>
</evidence>
<dbReference type="GO" id="GO:0005634">
    <property type="term" value="C:nucleus"/>
    <property type="evidence" value="ECO:0007669"/>
    <property type="project" value="UniProtKB-SubCell"/>
</dbReference>
<dbReference type="GO" id="GO:1990414">
    <property type="term" value="P:replication-born double-strand break repair via sister chromatid exchange"/>
    <property type="evidence" value="ECO:0007669"/>
    <property type="project" value="TreeGrafter"/>
</dbReference>
<evidence type="ECO:0000259" key="8">
    <source>
        <dbReference type="Pfam" id="PF04824"/>
    </source>
</evidence>
<feature type="region of interest" description="Disordered" evidence="7">
    <location>
        <begin position="243"/>
        <end position="289"/>
    </location>
</feature>
<dbReference type="Pfam" id="PF04824">
    <property type="entry name" value="Rad21_Rec8"/>
    <property type="match status" value="1"/>
</dbReference>
<feature type="compositionally biased region" description="Acidic residues" evidence="7">
    <location>
        <begin position="1237"/>
        <end position="1249"/>
    </location>
</feature>
<evidence type="ECO:0000259" key="9">
    <source>
        <dbReference type="Pfam" id="PF04825"/>
    </source>
</evidence>
<dbReference type="EMBL" id="JBBNAG010000004">
    <property type="protein sequence ID" value="KAK9141393.1"/>
    <property type="molecule type" value="Genomic_DNA"/>
</dbReference>
<evidence type="ECO:0000313" key="11">
    <source>
        <dbReference type="Proteomes" id="UP001419268"/>
    </source>
</evidence>
<feature type="region of interest" description="Disordered" evidence="7">
    <location>
        <begin position="559"/>
        <end position="584"/>
    </location>
</feature>
<dbReference type="PANTHER" id="PTHR12585:SF69">
    <property type="entry name" value="FI11703P"/>
    <property type="match status" value="1"/>
</dbReference>
<dbReference type="InterPro" id="IPR039781">
    <property type="entry name" value="Rad21/Rec8-like"/>
</dbReference>
<evidence type="ECO:0000256" key="1">
    <source>
        <dbReference type="ARBA" id="ARBA00004123"/>
    </source>
</evidence>